<comment type="caution">
    <text evidence="3">The sequence shown here is derived from an EMBL/GenBank/DDBJ whole genome shotgun (WGS) entry which is preliminary data.</text>
</comment>
<evidence type="ECO:0000259" key="2">
    <source>
        <dbReference type="Pfam" id="PF07678"/>
    </source>
</evidence>
<dbReference type="AlphaFoldDB" id="A0A9D4GET2"/>
<dbReference type="SMART" id="SM01419">
    <property type="entry name" value="Thiol-ester_cl"/>
    <property type="match status" value="1"/>
</dbReference>
<dbReference type="SUPFAM" id="SSF48239">
    <property type="entry name" value="Terpenoid cyclases/Protein prenyltransferases"/>
    <property type="match status" value="1"/>
</dbReference>
<sequence>MGQAVSCVLHGVGDMFHKPWGCGEQTMIATAPIVYGMYFLMQTGTMEAQHEQKGVEFMRYGS</sequence>
<dbReference type="InterPro" id="IPR019742">
    <property type="entry name" value="MacrogloblnA2_CS"/>
</dbReference>
<proteinExistence type="predicted"/>
<dbReference type="GO" id="GO:0005615">
    <property type="term" value="C:extracellular space"/>
    <property type="evidence" value="ECO:0007669"/>
    <property type="project" value="InterPro"/>
</dbReference>
<evidence type="ECO:0000256" key="1">
    <source>
        <dbReference type="ARBA" id="ARBA00023157"/>
    </source>
</evidence>
<dbReference type="Gene3D" id="1.50.10.20">
    <property type="match status" value="1"/>
</dbReference>
<organism evidence="3 4">
    <name type="scientific">Dreissena polymorpha</name>
    <name type="common">Zebra mussel</name>
    <name type="synonym">Mytilus polymorpha</name>
    <dbReference type="NCBI Taxonomy" id="45954"/>
    <lineage>
        <taxon>Eukaryota</taxon>
        <taxon>Metazoa</taxon>
        <taxon>Spiralia</taxon>
        <taxon>Lophotrochozoa</taxon>
        <taxon>Mollusca</taxon>
        <taxon>Bivalvia</taxon>
        <taxon>Autobranchia</taxon>
        <taxon>Heteroconchia</taxon>
        <taxon>Euheterodonta</taxon>
        <taxon>Imparidentia</taxon>
        <taxon>Neoheterodontei</taxon>
        <taxon>Myida</taxon>
        <taxon>Dreissenoidea</taxon>
        <taxon>Dreissenidae</taxon>
        <taxon>Dreissena</taxon>
    </lineage>
</organism>
<dbReference type="EMBL" id="JAIWYP010000006">
    <property type="protein sequence ID" value="KAH3812672.1"/>
    <property type="molecule type" value="Genomic_DNA"/>
</dbReference>
<dbReference type="InterPro" id="IPR047565">
    <property type="entry name" value="Alpha-macroglob_thiol-ester_cl"/>
</dbReference>
<gene>
    <name evidence="3" type="ORF">DPMN_141110</name>
</gene>
<dbReference type="PROSITE" id="PS00477">
    <property type="entry name" value="ALPHA_2_MACROGLOBULIN"/>
    <property type="match status" value="1"/>
</dbReference>
<evidence type="ECO:0000313" key="3">
    <source>
        <dbReference type="EMBL" id="KAH3812672.1"/>
    </source>
</evidence>
<keyword evidence="1" id="KW-1015">Disulfide bond</keyword>
<dbReference type="InterPro" id="IPR011626">
    <property type="entry name" value="Alpha-macroglobulin_TED"/>
</dbReference>
<dbReference type="Proteomes" id="UP000828390">
    <property type="component" value="Unassembled WGS sequence"/>
</dbReference>
<evidence type="ECO:0000313" key="4">
    <source>
        <dbReference type="Proteomes" id="UP000828390"/>
    </source>
</evidence>
<keyword evidence="4" id="KW-1185">Reference proteome</keyword>
<accession>A0A9D4GET2</accession>
<name>A0A9D4GET2_DREPO</name>
<protein>
    <recommendedName>
        <fullName evidence="2">Alpha-macroglobulin-like TED domain-containing protein</fullName>
    </recommendedName>
</protein>
<reference evidence="3" key="2">
    <citation type="submission" date="2020-11" db="EMBL/GenBank/DDBJ databases">
        <authorList>
            <person name="McCartney M.A."/>
            <person name="Auch B."/>
            <person name="Kono T."/>
            <person name="Mallez S."/>
            <person name="Becker A."/>
            <person name="Gohl D.M."/>
            <person name="Silverstein K.A.T."/>
            <person name="Koren S."/>
            <person name="Bechman K.B."/>
            <person name="Herman A."/>
            <person name="Abrahante J.E."/>
            <person name="Garbe J."/>
        </authorList>
    </citation>
    <scope>NUCLEOTIDE SEQUENCE</scope>
    <source>
        <strain evidence="3">Duluth1</strain>
        <tissue evidence="3">Whole animal</tissue>
    </source>
</reference>
<feature type="domain" description="Alpha-macroglobulin-like TED" evidence="2">
    <location>
        <begin position="1"/>
        <end position="61"/>
    </location>
</feature>
<reference evidence="3" key="1">
    <citation type="journal article" date="2019" name="bioRxiv">
        <title>The Genome of the Zebra Mussel, Dreissena polymorpha: A Resource for Invasive Species Research.</title>
        <authorList>
            <person name="McCartney M.A."/>
            <person name="Auch B."/>
            <person name="Kono T."/>
            <person name="Mallez S."/>
            <person name="Zhang Y."/>
            <person name="Obille A."/>
            <person name="Becker A."/>
            <person name="Abrahante J.E."/>
            <person name="Garbe J."/>
            <person name="Badalamenti J.P."/>
            <person name="Herman A."/>
            <person name="Mangelson H."/>
            <person name="Liachko I."/>
            <person name="Sullivan S."/>
            <person name="Sone E.D."/>
            <person name="Koren S."/>
            <person name="Silverstein K.A.T."/>
            <person name="Beckman K.B."/>
            <person name="Gohl D.M."/>
        </authorList>
    </citation>
    <scope>NUCLEOTIDE SEQUENCE</scope>
    <source>
        <strain evidence="3">Duluth1</strain>
        <tissue evidence="3">Whole animal</tissue>
    </source>
</reference>
<dbReference type="InterPro" id="IPR008930">
    <property type="entry name" value="Terpenoid_cyclase/PrenylTrfase"/>
</dbReference>
<dbReference type="Pfam" id="PF07678">
    <property type="entry name" value="TED_complement"/>
    <property type="match status" value="1"/>
</dbReference>